<dbReference type="InterPro" id="IPR036600">
    <property type="entry name" value="PAH_sf"/>
</dbReference>
<dbReference type="PANTHER" id="PTHR12346:SF0">
    <property type="entry name" value="SIN3A, ISOFORM G"/>
    <property type="match status" value="1"/>
</dbReference>
<dbReference type="Pfam" id="PF02671">
    <property type="entry name" value="PAH"/>
    <property type="match status" value="1"/>
</dbReference>
<dbReference type="GO" id="GO:0003714">
    <property type="term" value="F:transcription corepressor activity"/>
    <property type="evidence" value="ECO:0007669"/>
    <property type="project" value="InterPro"/>
</dbReference>
<dbReference type="PANTHER" id="PTHR12346">
    <property type="entry name" value="SIN3B-RELATED"/>
    <property type="match status" value="1"/>
</dbReference>
<accession>A0AAD4TFY4</accession>
<protein>
    <recommendedName>
        <fullName evidence="6">Histone deacetylase interacting domain-containing protein</fullName>
    </recommendedName>
</protein>
<evidence type="ECO:0000259" key="6">
    <source>
        <dbReference type="SMART" id="SM00761"/>
    </source>
</evidence>
<evidence type="ECO:0000313" key="8">
    <source>
        <dbReference type="Proteomes" id="UP001202328"/>
    </source>
</evidence>
<evidence type="ECO:0000256" key="5">
    <source>
        <dbReference type="SAM" id="MobiDB-lite"/>
    </source>
</evidence>
<evidence type="ECO:0000256" key="3">
    <source>
        <dbReference type="ARBA" id="ARBA00023242"/>
    </source>
</evidence>
<dbReference type="Gene3D" id="1.20.1160.11">
    <property type="entry name" value="Paired amphipathic helix"/>
    <property type="match status" value="2"/>
</dbReference>
<dbReference type="PROSITE" id="PS51477">
    <property type="entry name" value="PAH"/>
    <property type="match status" value="1"/>
</dbReference>
<dbReference type="InterPro" id="IPR013194">
    <property type="entry name" value="HDAC_interact_dom"/>
</dbReference>
<dbReference type="Proteomes" id="UP001202328">
    <property type="component" value="Unassembled WGS sequence"/>
</dbReference>
<dbReference type="GO" id="GO:0000118">
    <property type="term" value="C:histone deacetylase complex"/>
    <property type="evidence" value="ECO:0007669"/>
    <property type="project" value="TreeGrafter"/>
</dbReference>
<keyword evidence="8" id="KW-1185">Reference proteome</keyword>
<sequence length="417" mass="48031">MKRPREEDYFVYIKAVQKTPKYNEFLQVMKQYLSLPTYNATNLKFATTRIKEIFKDHSNLIHGFNVIFLPEEHAIEDDFSADQQNRVLKSTKRVEAEDSNKAMSLYDGDYHRNYRFFEKVMRKERFTTPDDCKKYLKGLYLYSKKIISEGELKDLVGGLRQYGCVAFPRTANNDKVQQEPQKDEREIGSESPASKRRKLEETMIDRLMNCKKDNPSYQPSTERISTSGWTKLGVAVLNDSWVSTESSTTGGDTYRSKKNAYEKSLFRFEDDRCERDRQFELVKGTIEGVEELLQKIVENTISPESIHLEDHFKVLQLGCIKRLYNESWQDVVGALQKDAKAVLPGILTQLQEKRKEATSRLSVTYKKKMKAVYLKNFRKSLDYGNSSSGEQENTTSSSSKDDGASTSSPNVLADPTT</sequence>
<dbReference type="SUPFAM" id="SSF47762">
    <property type="entry name" value="PAH2 domain"/>
    <property type="match status" value="1"/>
</dbReference>
<feature type="compositionally biased region" description="Basic and acidic residues" evidence="5">
    <location>
        <begin position="176"/>
        <end position="188"/>
    </location>
</feature>
<dbReference type="GO" id="GO:0000785">
    <property type="term" value="C:chromatin"/>
    <property type="evidence" value="ECO:0007669"/>
    <property type="project" value="TreeGrafter"/>
</dbReference>
<evidence type="ECO:0000256" key="1">
    <source>
        <dbReference type="ARBA" id="ARBA00004123"/>
    </source>
</evidence>
<organism evidence="7 8">
    <name type="scientific">Papaver atlanticum</name>
    <dbReference type="NCBI Taxonomy" id="357466"/>
    <lineage>
        <taxon>Eukaryota</taxon>
        <taxon>Viridiplantae</taxon>
        <taxon>Streptophyta</taxon>
        <taxon>Embryophyta</taxon>
        <taxon>Tracheophyta</taxon>
        <taxon>Spermatophyta</taxon>
        <taxon>Magnoliopsida</taxon>
        <taxon>Ranunculales</taxon>
        <taxon>Papaveraceae</taxon>
        <taxon>Papaveroideae</taxon>
        <taxon>Papaver</taxon>
    </lineage>
</organism>
<feature type="compositionally biased region" description="Polar residues" evidence="5">
    <location>
        <begin position="383"/>
        <end position="393"/>
    </location>
</feature>
<dbReference type="Pfam" id="PF08295">
    <property type="entry name" value="Sin3_corepress"/>
    <property type="match status" value="1"/>
</dbReference>
<dbReference type="GO" id="GO:0000122">
    <property type="term" value="P:negative regulation of transcription by RNA polymerase II"/>
    <property type="evidence" value="ECO:0007669"/>
    <property type="project" value="TreeGrafter"/>
</dbReference>
<feature type="region of interest" description="Disordered" evidence="5">
    <location>
        <begin position="381"/>
        <end position="417"/>
    </location>
</feature>
<keyword evidence="2" id="KW-0678">Repressor</keyword>
<feature type="region of interest" description="Disordered" evidence="5">
    <location>
        <begin position="173"/>
        <end position="196"/>
    </location>
</feature>
<keyword evidence="3 4" id="KW-0539">Nucleus</keyword>
<evidence type="ECO:0000313" key="7">
    <source>
        <dbReference type="EMBL" id="KAI3959330.1"/>
    </source>
</evidence>
<feature type="compositionally biased region" description="Low complexity" evidence="5">
    <location>
        <begin position="394"/>
        <end position="408"/>
    </location>
</feature>
<comment type="subcellular location">
    <subcellularLocation>
        <location evidence="1 4">Nucleus</location>
    </subcellularLocation>
</comment>
<dbReference type="SMART" id="SM00761">
    <property type="entry name" value="HDAC_interact"/>
    <property type="match status" value="1"/>
</dbReference>
<dbReference type="InterPro" id="IPR003822">
    <property type="entry name" value="PAH"/>
</dbReference>
<gene>
    <name evidence="7" type="ORF">MKW98_018920</name>
</gene>
<name>A0AAD4TFY4_9MAGN</name>
<dbReference type="AlphaFoldDB" id="A0AAD4TFY4"/>
<dbReference type="EMBL" id="JAJJMB010001069">
    <property type="protein sequence ID" value="KAI3959330.1"/>
    <property type="molecule type" value="Genomic_DNA"/>
</dbReference>
<evidence type="ECO:0000256" key="2">
    <source>
        <dbReference type="ARBA" id="ARBA00022491"/>
    </source>
</evidence>
<proteinExistence type="predicted"/>
<evidence type="ECO:0000256" key="4">
    <source>
        <dbReference type="PROSITE-ProRule" id="PRU00810"/>
    </source>
</evidence>
<comment type="caution">
    <text evidence="7">The sequence shown here is derived from an EMBL/GenBank/DDBJ whole genome shotgun (WGS) entry which is preliminary data.</text>
</comment>
<feature type="domain" description="Histone deacetylase interacting" evidence="6">
    <location>
        <begin position="209"/>
        <end position="306"/>
    </location>
</feature>
<reference evidence="7" key="1">
    <citation type="submission" date="2022-04" db="EMBL/GenBank/DDBJ databases">
        <title>A functionally conserved STORR gene fusion in Papaver species that diverged 16.8 million years ago.</title>
        <authorList>
            <person name="Catania T."/>
        </authorList>
    </citation>
    <scope>NUCLEOTIDE SEQUENCE</scope>
    <source>
        <strain evidence="7">S-188037</strain>
    </source>
</reference>
<dbReference type="InterPro" id="IPR039774">
    <property type="entry name" value="Sin3-like"/>
</dbReference>